<feature type="non-terminal residue" evidence="2">
    <location>
        <position position="1"/>
    </location>
</feature>
<gene>
    <name evidence="2" type="ORF">EJB05_00281</name>
</gene>
<evidence type="ECO:0000313" key="2">
    <source>
        <dbReference type="EMBL" id="TVU48992.1"/>
    </source>
</evidence>
<proteinExistence type="predicted"/>
<accession>A0A5J9WJW6</accession>
<dbReference type="AlphaFoldDB" id="A0A5J9WJW6"/>
<feature type="compositionally biased region" description="Basic and acidic residues" evidence="1">
    <location>
        <begin position="102"/>
        <end position="111"/>
    </location>
</feature>
<keyword evidence="3" id="KW-1185">Reference proteome</keyword>
<dbReference type="EMBL" id="RWGY01000002">
    <property type="protein sequence ID" value="TVU48992.1"/>
    <property type="molecule type" value="Genomic_DNA"/>
</dbReference>
<sequence>MPPLPISIPLTPARERSRLLAIASAGDANKSPGKRTAAGGIDQVSSPSIAQEENVGLSFPRAGRKHRQRHWAHMSTLAGNHAAGDSSICNVGDVHEECRFGHEDSEQHAPIDTETMLAPLLKSQVKDKDVRK</sequence>
<evidence type="ECO:0000313" key="3">
    <source>
        <dbReference type="Proteomes" id="UP000324897"/>
    </source>
</evidence>
<dbReference type="Gramene" id="TVU48992">
    <property type="protein sequence ID" value="TVU48992"/>
    <property type="gene ID" value="EJB05_00281"/>
</dbReference>
<evidence type="ECO:0000256" key="1">
    <source>
        <dbReference type="SAM" id="MobiDB-lite"/>
    </source>
</evidence>
<comment type="caution">
    <text evidence="2">The sequence shown here is derived from an EMBL/GenBank/DDBJ whole genome shotgun (WGS) entry which is preliminary data.</text>
</comment>
<protein>
    <submittedName>
        <fullName evidence="2">Uncharacterized protein</fullName>
    </submittedName>
</protein>
<organism evidence="2 3">
    <name type="scientific">Eragrostis curvula</name>
    <name type="common">weeping love grass</name>
    <dbReference type="NCBI Taxonomy" id="38414"/>
    <lineage>
        <taxon>Eukaryota</taxon>
        <taxon>Viridiplantae</taxon>
        <taxon>Streptophyta</taxon>
        <taxon>Embryophyta</taxon>
        <taxon>Tracheophyta</taxon>
        <taxon>Spermatophyta</taxon>
        <taxon>Magnoliopsida</taxon>
        <taxon>Liliopsida</taxon>
        <taxon>Poales</taxon>
        <taxon>Poaceae</taxon>
        <taxon>PACMAD clade</taxon>
        <taxon>Chloridoideae</taxon>
        <taxon>Eragrostideae</taxon>
        <taxon>Eragrostidinae</taxon>
        <taxon>Eragrostis</taxon>
    </lineage>
</organism>
<feature type="region of interest" description="Disordered" evidence="1">
    <location>
        <begin position="102"/>
        <end position="132"/>
    </location>
</feature>
<name>A0A5J9WJW6_9POAL</name>
<reference evidence="2 3" key="1">
    <citation type="journal article" date="2019" name="Sci. Rep.">
        <title>A high-quality genome of Eragrostis curvula grass provides insights into Poaceae evolution and supports new strategies to enhance forage quality.</title>
        <authorList>
            <person name="Carballo J."/>
            <person name="Santos B.A.C.M."/>
            <person name="Zappacosta D."/>
            <person name="Garbus I."/>
            <person name="Selva J.P."/>
            <person name="Gallo C.A."/>
            <person name="Diaz A."/>
            <person name="Albertini E."/>
            <person name="Caccamo M."/>
            <person name="Echenique V."/>
        </authorList>
    </citation>
    <scope>NUCLEOTIDE SEQUENCE [LARGE SCALE GENOMIC DNA]</scope>
    <source>
        <strain evidence="3">cv. Victoria</strain>
        <tissue evidence="2">Leaf</tissue>
    </source>
</reference>
<feature type="region of interest" description="Disordered" evidence="1">
    <location>
        <begin position="23"/>
        <end position="53"/>
    </location>
</feature>
<dbReference type="Proteomes" id="UP000324897">
    <property type="component" value="Chromosome 6"/>
</dbReference>